<evidence type="ECO:0000313" key="11">
    <source>
        <dbReference type="EMBL" id="MFD2114886.1"/>
    </source>
</evidence>
<reference evidence="12" key="1">
    <citation type="journal article" date="2019" name="Int. J. Syst. Evol. Microbiol.">
        <title>The Global Catalogue of Microorganisms (GCM) 10K type strain sequencing project: providing services to taxonomists for standard genome sequencing and annotation.</title>
        <authorList>
            <consortium name="The Broad Institute Genomics Platform"/>
            <consortium name="The Broad Institute Genome Sequencing Center for Infectious Disease"/>
            <person name="Wu L."/>
            <person name="Ma J."/>
        </authorList>
    </citation>
    <scope>NUCLEOTIDE SEQUENCE [LARGE SCALE GENOMIC DNA]</scope>
    <source>
        <strain evidence="12">GH52</strain>
    </source>
</reference>
<keyword evidence="8" id="KW-1133">Transmembrane helix</keyword>
<evidence type="ECO:0000256" key="2">
    <source>
        <dbReference type="ARBA" id="ARBA00022475"/>
    </source>
</evidence>
<evidence type="ECO:0000256" key="7">
    <source>
        <dbReference type="SAM" id="Coils"/>
    </source>
</evidence>
<dbReference type="PROSITE" id="PS50885">
    <property type="entry name" value="HAMP"/>
    <property type="match status" value="1"/>
</dbReference>
<protein>
    <submittedName>
        <fullName evidence="11">Methyl-accepting chemotaxis protein</fullName>
    </submittedName>
</protein>
<keyword evidence="8" id="KW-0812">Transmembrane</keyword>
<feature type="coiled-coil region" evidence="7">
    <location>
        <begin position="281"/>
        <end position="308"/>
    </location>
</feature>
<dbReference type="SMART" id="SM00304">
    <property type="entry name" value="HAMP"/>
    <property type="match status" value="1"/>
</dbReference>
<dbReference type="Pfam" id="PF00015">
    <property type="entry name" value="MCPsignal"/>
    <property type="match status" value="1"/>
</dbReference>
<comment type="caution">
    <text evidence="11">The sequence shown here is derived from an EMBL/GenBank/DDBJ whole genome shotgun (WGS) entry which is preliminary data.</text>
</comment>
<accession>A0ABW4YGM5</accession>
<dbReference type="InterPro" id="IPR003660">
    <property type="entry name" value="HAMP_dom"/>
</dbReference>
<feature type="domain" description="Methyl-accepting transducer" evidence="9">
    <location>
        <begin position="137"/>
        <end position="408"/>
    </location>
</feature>
<dbReference type="Gene3D" id="1.10.287.950">
    <property type="entry name" value="Methyl-accepting chemotaxis protein"/>
    <property type="match status" value="1"/>
</dbReference>
<dbReference type="InterPro" id="IPR004089">
    <property type="entry name" value="MCPsignal_dom"/>
</dbReference>
<dbReference type="RefSeq" id="WP_377769911.1">
    <property type="nucleotide sequence ID" value="NZ_JBHUHO010000010.1"/>
</dbReference>
<keyword evidence="7" id="KW-0175">Coiled coil</keyword>
<dbReference type="Proteomes" id="UP001597362">
    <property type="component" value="Unassembled WGS sequence"/>
</dbReference>
<feature type="transmembrane region" description="Helical" evidence="8">
    <location>
        <begin position="9"/>
        <end position="30"/>
    </location>
</feature>
<dbReference type="SMART" id="SM00283">
    <property type="entry name" value="MA"/>
    <property type="match status" value="1"/>
</dbReference>
<evidence type="ECO:0000256" key="3">
    <source>
        <dbReference type="ARBA" id="ARBA00023136"/>
    </source>
</evidence>
<dbReference type="PROSITE" id="PS50111">
    <property type="entry name" value="CHEMOTAXIS_TRANSDUC_2"/>
    <property type="match status" value="1"/>
</dbReference>
<feature type="transmembrane region" description="Helical" evidence="8">
    <location>
        <begin position="42"/>
        <end position="68"/>
    </location>
</feature>
<organism evidence="11 12">
    <name type="scientific">Paenibacillus yanchengensis</name>
    <dbReference type="NCBI Taxonomy" id="2035833"/>
    <lineage>
        <taxon>Bacteria</taxon>
        <taxon>Bacillati</taxon>
        <taxon>Bacillota</taxon>
        <taxon>Bacilli</taxon>
        <taxon>Bacillales</taxon>
        <taxon>Paenibacillaceae</taxon>
        <taxon>Paenibacillus</taxon>
    </lineage>
</organism>
<evidence type="ECO:0000259" key="9">
    <source>
        <dbReference type="PROSITE" id="PS50111"/>
    </source>
</evidence>
<dbReference type="SUPFAM" id="SSF58104">
    <property type="entry name" value="Methyl-accepting chemotaxis protein (MCP) signaling domain"/>
    <property type="match status" value="1"/>
</dbReference>
<keyword evidence="4 6" id="KW-0807">Transducer</keyword>
<keyword evidence="12" id="KW-1185">Reference proteome</keyword>
<feature type="domain" description="HAMP" evidence="10">
    <location>
        <begin position="65"/>
        <end position="118"/>
    </location>
</feature>
<proteinExistence type="inferred from homology"/>
<name>A0ABW4YGM5_9BACL</name>
<keyword evidence="3 8" id="KW-0472">Membrane</keyword>
<evidence type="ECO:0000256" key="4">
    <source>
        <dbReference type="ARBA" id="ARBA00023224"/>
    </source>
</evidence>
<keyword evidence="2" id="KW-1003">Cell membrane</keyword>
<comment type="similarity">
    <text evidence="5">Belongs to the methyl-accepting chemotaxis (MCP) protein family.</text>
</comment>
<evidence type="ECO:0000313" key="12">
    <source>
        <dbReference type="Proteomes" id="UP001597362"/>
    </source>
</evidence>
<evidence type="ECO:0000259" key="10">
    <source>
        <dbReference type="PROSITE" id="PS50885"/>
    </source>
</evidence>
<comment type="subcellular location">
    <subcellularLocation>
        <location evidence="1">Cell membrane</location>
    </subcellularLocation>
</comment>
<sequence>MKISLIHKLVFGIFIVSAVTYSTSAFFIFVLKPYLAPNMKDWLYMSGVLVLGLMWSCFLGWLAALYIIKPLKKLTVTANEVANGNLSVVMPEHRSTDEIGQLHLSFHVMLTNLRQMISDVSSSVAVTEQSADTLGTAIVQAAEQIETISITIEQMADGATAQASAAQQILASAELSSSTATMMNNEADEASITAKAMVHTITDSMAQVSTLVDGMVEISHMSEQTMLIVDKLQQQASEIGKISQLVGEIANQTQLLALNASIEAAHAGEQGQGFAVVAQHIRKLATDCASANDQIQQLVQLMQQQTNTVVSETDKQVQLIREETAAGEKTRQSLAEVTIAADQTTTALQHIVDHIAISVSQVHQSFAMSKEMAETAMNISNGASRISSAAQEQTAVMQEIAASSQVLTSEAHELKNKTVVFRL</sequence>
<dbReference type="PANTHER" id="PTHR32089:SF112">
    <property type="entry name" value="LYSOZYME-LIKE PROTEIN-RELATED"/>
    <property type="match status" value="1"/>
</dbReference>
<dbReference type="Pfam" id="PF00672">
    <property type="entry name" value="HAMP"/>
    <property type="match status" value="1"/>
</dbReference>
<dbReference type="CDD" id="cd06225">
    <property type="entry name" value="HAMP"/>
    <property type="match status" value="1"/>
</dbReference>
<evidence type="ECO:0000256" key="1">
    <source>
        <dbReference type="ARBA" id="ARBA00004236"/>
    </source>
</evidence>
<gene>
    <name evidence="11" type="ORF">ACFSJH_03910</name>
</gene>
<dbReference type="PANTHER" id="PTHR32089">
    <property type="entry name" value="METHYL-ACCEPTING CHEMOTAXIS PROTEIN MCPB"/>
    <property type="match status" value="1"/>
</dbReference>
<dbReference type="EMBL" id="JBHUHO010000010">
    <property type="protein sequence ID" value="MFD2114886.1"/>
    <property type="molecule type" value="Genomic_DNA"/>
</dbReference>
<evidence type="ECO:0000256" key="5">
    <source>
        <dbReference type="ARBA" id="ARBA00029447"/>
    </source>
</evidence>
<dbReference type="Gene3D" id="6.10.340.10">
    <property type="match status" value="1"/>
</dbReference>
<evidence type="ECO:0000256" key="6">
    <source>
        <dbReference type="PROSITE-ProRule" id="PRU00284"/>
    </source>
</evidence>
<evidence type="ECO:0000256" key="8">
    <source>
        <dbReference type="SAM" id="Phobius"/>
    </source>
</evidence>